<dbReference type="EMBL" id="JAAGNC010000081">
    <property type="protein sequence ID" value="NEC57103.1"/>
    <property type="molecule type" value="Genomic_DNA"/>
</dbReference>
<dbReference type="Proteomes" id="UP000470404">
    <property type="component" value="Unassembled WGS sequence"/>
</dbReference>
<dbReference type="InterPro" id="IPR023393">
    <property type="entry name" value="START-like_dom_sf"/>
</dbReference>
<dbReference type="RefSeq" id="WP_067577240.1">
    <property type="nucleotide sequence ID" value="NZ_JAAGNC010000081.1"/>
</dbReference>
<accession>A0ABX0BWC2</accession>
<keyword evidence="3" id="KW-1185">Reference proteome</keyword>
<comment type="caution">
    <text evidence="2">The sequence shown here is derived from an EMBL/GenBank/DDBJ whole genome shotgun (WGS) entry which is preliminary data.</text>
</comment>
<dbReference type="InterPro" id="IPR010419">
    <property type="entry name" value="CO_DH_gsu"/>
</dbReference>
<sequence length="228" mass="23711">MEFSNDFIVPTDIATAWTVLTDVPRIAPCLPGATVEPADGDSYRGSVSMKVGPIKVSYGGTAAFRELDEPARRMVLDARGKEKTGKGSAAAVVTVTLHEASSDKTRVDVHTDLQITGKLAQFGRSAMADVGARLIGQFATNLEALLAPAPQAASATDREPSRNGRVPATSETPTAARPGSDLNALALVAPVLKRAVPAAGAFTLGVLLTWLVGRRGTARSGERPVALP</sequence>
<feature type="region of interest" description="Disordered" evidence="1">
    <location>
        <begin position="150"/>
        <end position="178"/>
    </location>
</feature>
<reference evidence="2 3" key="1">
    <citation type="submission" date="2020-01" db="EMBL/GenBank/DDBJ databases">
        <title>Insect and environment-associated Actinomycetes.</title>
        <authorList>
            <person name="Currrie C."/>
            <person name="Chevrette M."/>
            <person name="Carlson C."/>
            <person name="Stubbendieck R."/>
            <person name="Wendt-Pienkowski E."/>
        </authorList>
    </citation>
    <scope>NUCLEOTIDE SEQUENCE [LARGE SCALE GENOMIC DNA]</scope>
    <source>
        <strain evidence="2 3">SID8386</strain>
    </source>
</reference>
<organism evidence="2 3">
    <name type="scientific">Amycolatopsis rubida</name>
    <dbReference type="NCBI Taxonomy" id="112413"/>
    <lineage>
        <taxon>Bacteria</taxon>
        <taxon>Bacillati</taxon>
        <taxon>Actinomycetota</taxon>
        <taxon>Actinomycetes</taxon>
        <taxon>Pseudonocardiales</taxon>
        <taxon>Pseudonocardiaceae</taxon>
        <taxon>Amycolatopsis</taxon>
    </lineage>
</organism>
<protein>
    <submittedName>
        <fullName evidence="2">SRPBCC family protein</fullName>
    </submittedName>
</protein>
<evidence type="ECO:0000256" key="1">
    <source>
        <dbReference type="SAM" id="MobiDB-lite"/>
    </source>
</evidence>
<evidence type="ECO:0000313" key="2">
    <source>
        <dbReference type="EMBL" id="NEC57103.1"/>
    </source>
</evidence>
<dbReference type="PANTHER" id="PTHR38588">
    <property type="entry name" value="BLL0334 PROTEIN"/>
    <property type="match status" value="1"/>
</dbReference>
<dbReference type="Gene3D" id="3.30.530.20">
    <property type="match status" value="1"/>
</dbReference>
<dbReference type="CDD" id="cd07823">
    <property type="entry name" value="SRPBCC_5"/>
    <property type="match status" value="1"/>
</dbReference>
<dbReference type="PANTHER" id="PTHR38588:SF1">
    <property type="entry name" value="BLL0334 PROTEIN"/>
    <property type="match status" value="1"/>
</dbReference>
<dbReference type="Pfam" id="PF06240">
    <property type="entry name" value="COXG"/>
    <property type="match status" value="1"/>
</dbReference>
<name>A0ABX0BWC2_9PSEU</name>
<gene>
    <name evidence="2" type="ORF">G3I59_16285</name>
</gene>
<proteinExistence type="predicted"/>
<dbReference type="SUPFAM" id="SSF55961">
    <property type="entry name" value="Bet v1-like"/>
    <property type="match status" value="1"/>
</dbReference>
<evidence type="ECO:0000313" key="3">
    <source>
        <dbReference type="Proteomes" id="UP000470404"/>
    </source>
</evidence>